<feature type="transmembrane region" description="Helical" evidence="1">
    <location>
        <begin position="32"/>
        <end position="52"/>
    </location>
</feature>
<dbReference type="EMBL" id="EF101928">
    <property type="protein sequence ID" value="ABT16879.1"/>
    <property type="molecule type" value="Genomic_DNA"/>
</dbReference>
<sequence>MSFMFDIMNTSVPIPGKGAVIIDTAKKTTTDLTIRFADMLVAAAGIVAALSWNDAVKSLFSPGGLFYKFAKGGVWAAAIIITLFAIWLGFWRTKLLPPTPKK</sequence>
<name>A7KA05_9PHYC</name>
<dbReference type="InterPro" id="IPR043713">
    <property type="entry name" value="DUF5654"/>
</dbReference>
<gene>
    <name evidence="2" type="primary">Z745R</name>
    <name evidence="2" type="ORF">ATCV1_Z745R</name>
</gene>
<feature type="transmembrane region" description="Helical" evidence="1">
    <location>
        <begin position="72"/>
        <end position="91"/>
    </location>
</feature>
<keyword evidence="1" id="KW-0812">Transmembrane</keyword>
<evidence type="ECO:0000313" key="2">
    <source>
        <dbReference type="EMBL" id="ABT16879.1"/>
    </source>
</evidence>
<evidence type="ECO:0000313" key="3">
    <source>
        <dbReference type="Proteomes" id="UP000202420"/>
    </source>
</evidence>
<dbReference type="KEGG" id="vg:5470965"/>
<keyword evidence="3" id="KW-1185">Reference proteome</keyword>
<dbReference type="Proteomes" id="UP000202420">
    <property type="component" value="Segment"/>
</dbReference>
<keyword evidence="1" id="KW-1133">Transmembrane helix</keyword>
<dbReference type="OrthoDB" id="24838at10239"/>
<organism evidence="2 3">
    <name type="scientific">Chlorovirus heliozoae</name>
    <dbReference type="NCBI Taxonomy" id="322019"/>
    <lineage>
        <taxon>Viruses</taxon>
        <taxon>Varidnaviria</taxon>
        <taxon>Bamfordvirae</taxon>
        <taxon>Nucleocytoviricota</taxon>
        <taxon>Megaviricetes</taxon>
        <taxon>Algavirales</taxon>
        <taxon>Phycodnaviridae</taxon>
        <taxon>Chlorovirus</taxon>
    </lineage>
</organism>
<dbReference type="Pfam" id="PF18898">
    <property type="entry name" value="DUF5654"/>
    <property type="match status" value="1"/>
</dbReference>
<accession>A7KA05</accession>
<dbReference type="GeneID" id="5470965"/>
<protein>
    <submittedName>
        <fullName evidence="2">Uncharacterized protein Z745R</fullName>
    </submittedName>
</protein>
<reference evidence="2 3" key="1">
    <citation type="submission" date="2006-09" db="EMBL/GenBank/DDBJ databases">
        <title>Sequence and annotation of the 288-kb ATCV-1 virus that infects an endosymbiotic Chlorella strain of the heliozoon Acanthocystis turfacea.</title>
        <authorList>
            <person name="Fitzgerald L.A."/>
            <person name="Graves M.V."/>
            <person name="Li X."/>
            <person name="Pfitzner A.J.P."/>
            <person name="Hartigan J."/>
            <person name="Van Etten J.L."/>
        </authorList>
    </citation>
    <scope>NUCLEOTIDE SEQUENCE [LARGE SCALE GENOMIC DNA]</scope>
    <source>
        <strain evidence="2 3">ATCV-1</strain>
    </source>
</reference>
<proteinExistence type="predicted"/>
<keyword evidence="1" id="KW-0472">Membrane</keyword>
<dbReference type="RefSeq" id="YP_001427226.1">
    <property type="nucleotide sequence ID" value="NC_008724.1"/>
</dbReference>
<evidence type="ECO:0000256" key="1">
    <source>
        <dbReference type="SAM" id="Phobius"/>
    </source>
</evidence>